<protein>
    <recommendedName>
        <fullName evidence="1">CheW-like domain-containing protein</fullName>
    </recommendedName>
</protein>
<dbReference type="SMART" id="SM00260">
    <property type="entry name" value="CheW"/>
    <property type="match status" value="1"/>
</dbReference>
<dbReference type="SUPFAM" id="SSF50341">
    <property type="entry name" value="CheW-like"/>
    <property type="match status" value="1"/>
</dbReference>
<feature type="domain" description="CheW-like" evidence="1">
    <location>
        <begin position="3"/>
        <end position="142"/>
    </location>
</feature>
<dbReference type="GO" id="GO:0007165">
    <property type="term" value="P:signal transduction"/>
    <property type="evidence" value="ECO:0007669"/>
    <property type="project" value="InterPro"/>
</dbReference>
<gene>
    <name evidence="2" type="ORF">LPB140_08280</name>
</gene>
<dbReference type="PROSITE" id="PS50851">
    <property type="entry name" value="CHEW"/>
    <property type="match status" value="1"/>
</dbReference>
<dbReference type="InterPro" id="IPR036061">
    <property type="entry name" value="CheW-like_dom_sf"/>
</dbReference>
<evidence type="ECO:0000259" key="1">
    <source>
        <dbReference type="PROSITE" id="PS50851"/>
    </source>
</evidence>
<dbReference type="OrthoDB" id="7390823at2"/>
<proteinExistence type="predicted"/>
<dbReference type="GO" id="GO:0005829">
    <property type="term" value="C:cytosol"/>
    <property type="evidence" value="ECO:0007669"/>
    <property type="project" value="TreeGrafter"/>
</dbReference>
<dbReference type="Gene3D" id="2.30.30.40">
    <property type="entry name" value="SH3 Domains"/>
    <property type="match status" value="1"/>
</dbReference>
<dbReference type="Proteomes" id="UP000242561">
    <property type="component" value="Chromosome"/>
</dbReference>
<dbReference type="InterPro" id="IPR039315">
    <property type="entry name" value="CheW"/>
</dbReference>
<dbReference type="Pfam" id="PF01584">
    <property type="entry name" value="CheW"/>
    <property type="match status" value="1"/>
</dbReference>
<name>A0A1L3JCC2_9SPHN</name>
<dbReference type="KEGG" id="sphl:LPB140_08280"/>
<dbReference type="Gene3D" id="2.40.50.180">
    <property type="entry name" value="CheA-289, Domain 4"/>
    <property type="match status" value="1"/>
</dbReference>
<dbReference type="PANTHER" id="PTHR22617:SF23">
    <property type="entry name" value="CHEMOTAXIS PROTEIN CHEW"/>
    <property type="match status" value="1"/>
</dbReference>
<reference evidence="2 3" key="1">
    <citation type="submission" date="2016-11" db="EMBL/GenBank/DDBJ databases">
        <title>Sphingorhabdus sp. LPB0140, isolated from marine environment.</title>
        <authorList>
            <person name="Kim E."/>
            <person name="Yi H."/>
        </authorList>
    </citation>
    <scope>NUCLEOTIDE SEQUENCE [LARGE SCALE GENOMIC DNA]</scope>
    <source>
        <strain evidence="2 3">LPB0140</strain>
    </source>
</reference>
<sequence length="145" mass="15751">MENNLYLIAQIGESYVAISSAHVESVVHIQNITAIPRVTPLVAGLVSLRSQVLTLIDTQYLITGEAQQVKIGALAIAATIMGHPYGLLVDHVNDVIEITKDKIINDFTIRGQWADYCNAIAELDDKMILIIDPSALVSQRNSIAA</sequence>
<organism evidence="2 3">
    <name type="scientific">Sphingorhabdus lutea</name>
    <dbReference type="NCBI Taxonomy" id="1913578"/>
    <lineage>
        <taxon>Bacteria</taxon>
        <taxon>Pseudomonadati</taxon>
        <taxon>Pseudomonadota</taxon>
        <taxon>Alphaproteobacteria</taxon>
        <taxon>Sphingomonadales</taxon>
        <taxon>Sphingomonadaceae</taxon>
        <taxon>Sphingorhabdus</taxon>
    </lineage>
</organism>
<accession>A0A1L3JCC2</accession>
<evidence type="ECO:0000313" key="2">
    <source>
        <dbReference type="EMBL" id="APG62785.1"/>
    </source>
</evidence>
<dbReference type="AlphaFoldDB" id="A0A1L3JCC2"/>
<dbReference type="EMBL" id="CP018154">
    <property type="protein sequence ID" value="APG62785.1"/>
    <property type="molecule type" value="Genomic_DNA"/>
</dbReference>
<keyword evidence="3" id="KW-1185">Reference proteome</keyword>
<dbReference type="PANTHER" id="PTHR22617">
    <property type="entry name" value="CHEMOTAXIS SENSOR HISTIDINE KINASE-RELATED"/>
    <property type="match status" value="1"/>
</dbReference>
<dbReference type="InterPro" id="IPR002545">
    <property type="entry name" value="CheW-lke_dom"/>
</dbReference>
<evidence type="ECO:0000313" key="3">
    <source>
        <dbReference type="Proteomes" id="UP000242561"/>
    </source>
</evidence>
<dbReference type="STRING" id="1913578.LPB140_08280"/>
<dbReference type="RefSeq" id="WP_072559434.1">
    <property type="nucleotide sequence ID" value="NZ_CP018154.1"/>
</dbReference>
<dbReference type="GO" id="GO:0006935">
    <property type="term" value="P:chemotaxis"/>
    <property type="evidence" value="ECO:0007669"/>
    <property type="project" value="InterPro"/>
</dbReference>